<evidence type="ECO:0000313" key="2">
    <source>
        <dbReference type="EMBL" id="MFC5133470.1"/>
    </source>
</evidence>
<comment type="caution">
    <text evidence="2">The sequence shown here is derived from an EMBL/GenBank/DDBJ whole genome shotgun (WGS) entry which is preliminary data.</text>
</comment>
<name>A0ABD5QMG0_9EURY</name>
<keyword evidence="3" id="KW-1185">Reference proteome</keyword>
<feature type="compositionally biased region" description="Basic and acidic residues" evidence="1">
    <location>
        <begin position="10"/>
        <end position="22"/>
    </location>
</feature>
<evidence type="ECO:0000256" key="1">
    <source>
        <dbReference type="SAM" id="MobiDB-lite"/>
    </source>
</evidence>
<evidence type="ECO:0000313" key="3">
    <source>
        <dbReference type="Proteomes" id="UP001596145"/>
    </source>
</evidence>
<reference evidence="2 3" key="1">
    <citation type="journal article" date="2019" name="Int. J. Syst. Evol. Microbiol.">
        <title>The Global Catalogue of Microorganisms (GCM) 10K type strain sequencing project: providing services to taxonomists for standard genome sequencing and annotation.</title>
        <authorList>
            <consortium name="The Broad Institute Genomics Platform"/>
            <consortium name="The Broad Institute Genome Sequencing Center for Infectious Disease"/>
            <person name="Wu L."/>
            <person name="Ma J."/>
        </authorList>
    </citation>
    <scope>NUCLEOTIDE SEQUENCE [LARGE SCALE GENOMIC DNA]</scope>
    <source>
        <strain evidence="2 3">CGMCC 1.16026</strain>
    </source>
</reference>
<dbReference type="Proteomes" id="UP001596145">
    <property type="component" value="Unassembled WGS sequence"/>
</dbReference>
<gene>
    <name evidence="2" type="ORF">ACFPJA_01840</name>
</gene>
<sequence>MQAQTTKTDQAVRDAADKHDLNPDQFQTFWNDRFGHYAPNYIHEWADRIAHNRAHVVADDKTQEALQRAGYTR</sequence>
<accession>A0ABD5QMG0</accession>
<feature type="region of interest" description="Disordered" evidence="1">
    <location>
        <begin position="1"/>
        <end position="22"/>
    </location>
</feature>
<proteinExistence type="predicted"/>
<organism evidence="2 3">
    <name type="scientific">Halorubrum glutamatedens</name>
    <dbReference type="NCBI Taxonomy" id="2707018"/>
    <lineage>
        <taxon>Archaea</taxon>
        <taxon>Methanobacteriati</taxon>
        <taxon>Methanobacteriota</taxon>
        <taxon>Stenosarchaea group</taxon>
        <taxon>Halobacteria</taxon>
        <taxon>Halobacteriales</taxon>
        <taxon>Haloferacaceae</taxon>
        <taxon>Halorubrum</taxon>
    </lineage>
</organism>
<protein>
    <submittedName>
        <fullName evidence="2">Uncharacterized protein</fullName>
    </submittedName>
</protein>
<dbReference type="AlphaFoldDB" id="A0ABD5QMG0"/>
<dbReference type="EMBL" id="JBHSKV010000001">
    <property type="protein sequence ID" value="MFC5133470.1"/>
    <property type="molecule type" value="Genomic_DNA"/>
</dbReference>